<comment type="similarity">
    <text evidence="7">Belongs to the SctF family.</text>
</comment>
<evidence type="ECO:0000256" key="3">
    <source>
        <dbReference type="ARBA" id="ARBA00022448"/>
    </source>
</evidence>
<dbReference type="OrthoDB" id="6402055at2"/>
<evidence type="ECO:0000313" key="8">
    <source>
        <dbReference type="EMBL" id="AIY66898.1"/>
    </source>
</evidence>
<dbReference type="EMBL" id="CP009889">
    <property type="protein sequence ID" value="AIY66898.1"/>
    <property type="molecule type" value="Genomic_DNA"/>
</dbReference>
<dbReference type="STRING" id="1348114.OM33_17560"/>
<dbReference type="InterPro" id="IPR037203">
    <property type="entry name" value="T3SS_needle-like_sf"/>
</dbReference>
<dbReference type="GO" id="GO:0030257">
    <property type="term" value="C:type III protein secretion system complex"/>
    <property type="evidence" value="ECO:0007669"/>
    <property type="project" value="InterPro"/>
</dbReference>
<dbReference type="GO" id="GO:0009986">
    <property type="term" value="C:cell surface"/>
    <property type="evidence" value="ECO:0007669"/>
    <property type="project" value="UniProtKB-SubCell"/>
</dbReference>
<evidence type="ECO:0000256" key="2">
    <source>
        <dbReference type="ARBA" id="ARBA00004613"/>
    </source>
</evidence>
<dbReference type="AlphaFoldDB" id="A0A0A7EK21"/>
<keyword evidence="6" id="KW-0843">Virulence</keyword>
<accession>A0A0A7EK21</accession>
<evidence type="ECO:0000256" key="4">
    <source>
        <dbReference type="ARBA" id="ARBA00022525"/>
    </source>
</evidence>
<evidence type="ECO:0000256" key="6">
    <source>
        <dbReference type="ARBA" id="ARBA00023026"/>
    </source>
</evidence>
<dbReference type="GO" id="GO:0005576">
    <property type="term" value="C:extracellular region"/>
    <property type="evidence" value="ECO:0007669"/>
    <property type="project" value="UniProtKB-SubCell"/>
</dbReference>
<evidence type="ECO:0000256" key="1">
    <source>
        <dbReference type="ARBA" id="ARBA00004241"/>
    </source>
</evidence>
<dbReference type="Pfam" id="PF09392">
    <property type="entry name" value="T3SS_needle_F"/>
    <property type="match status" value="1"/>
</dbReference>
<dbReference type="Gene3D" id="1.20.58.90">
    <property type="match status" value="1"/>
</dbReference>
<evidence type="ECO:0000256" key="7">
    <source>
        <dbReference type="ARBA" id="ARBA00035658"/>
    </source>
</evidence>
<evidence type="ECO:0008006" key="10">
    <source>
        <dbReference type="Google" id="ProtNLM"/>
    </source>
</evidence>
<keyword evidence="9" id="KW-1185">Reference proteome</keyword>
<comment type="subcellular location">
    <subcellularLocation>
        <location evidence="1">Cell surface</location>
    </subcellularLocation>
    <subcellularLocation>
        <location evidence="2">Secreted</location>
    </subcellularLocation>
</comment>
<dbReference type="Proteomes" id="UP000030341">
    <property type="component" value="Chromosome 2"/>
</dbReference>
<dbReference type="InterPro" id="IPR011841">
    <property type="entry name" value="T3SS_needle_YscF"/>
</dbReference>
<dbReference type="GO" id="GO:0030254">
    <property type="term" value="P:protein secretion by the type III secretion system"/>
    <property type="evidence" value="ECO:0007669"/>
    <property type="project" value="InterPro"/>
</dbReference>
<organism evidence="8 9">
    <name type="scientific">Pseudoalteromonas piratica</name>
    <dbReference type="NCBI Taxonomy" id="1348114"/>
    <lineage>
        <taxon>Bacteria</taxon>
        <taxon>Pseudomonadati</taxon>
        <taxon>Pseudomonadota</taxon>
        <taxon>Gammaproteobacteria</taxon>
        <taxon>Alteromonadales</taxon>
        <taxon>Pseudoalteromonadaceae</taxon>
        <taxon>Pseudoalteromonas</taxon>
    </lineage>
</organism>
<keyword evidence="5" id="KW-0653">Protein transport</keyword>
<keyword evidence="3" id="KW-0813">Transport</keyword>
<evidence type="ECO:0000313" key="9">
    <source>
        <dbReference type="Proteomes" id="UP000030341"/>
    </source>
</evidence>
<gene>
    <name evidence="8" type="ORF">OM33_17560</name>
</gene>
<reference evidence="8 9" key="1">
    <citation type="submission" date="2014-11" db="EMBL/GenBank/DDBJ databases">
        <title>Complete Genome Sequence of Pseudoalteromonas sp. Strain OCN003 Isolated from Kaneohe Bay, Oahu, Hawaii.</title>
        <authorList>
            <person name="Beurmann S."/>
            <person name="Videau P."/>
            <person name="Ushijima B."/>
            <person name="Smith A.M."/>
            <person name="Aeby G.S."/>
            <person name="Callahan S.M."/>
            <person name="Belcaid M."/>
        </authorList>
    </citation>
    <scope>NUCLEOTIDE SEQUENCE [LARGE SCALE GENOMIC DNA]</scope>
    <source>
        <strain evidence="8 9">OCN003</strain>
    </source>
</reference>
<dbReference type="RefSeq" id="WP_040135509.1">
    <property type="nucleotide sequence ID" value="NZ_CP009889.1"/>
</dbReference>
<sequence>MAITWSAIEHKVYDTDKGNLKTVSTELQEVADATAGTLDSALADLKNDPNNPAMLANFQASVNEYSVVMSLVATVQKSIKDAMSTIVQKMG</sequence>
<dbReference type="InterPro" id="IPR021123">
    <property type="entry name" value="T3SS_needle-like"/>
</dbReference>
<dbReference type="HOGENOM" id="CLU_187681_0_0_6"/>
<keyword evidence="4" id="KW-0964">Secreted</keyword>
<dbReference type="KEGG" id="pseo:OM33_17560"/>
<name>A0A0A7EK21_9GAMM</name>
<protein>
    <recommendedName>
        <fullName evidence="10">EscF/YscF/HrpA family type III secretion system needle major subunit</fullName>
    </recommendedName>
</protein>
<dbReference type="SUPFAM" id="SSF140129">
    <property type="entry name" value="MxiH-like"/>
    <property type="match status" value="1"/>
</dbReference>
<evidence type="ECO:0000256" key="5">
    <source>
        <dbReference type="ARBA" id="ARBA00022927"/>
    </source>
</evidence>
<dbReference type="eggNOG" id="ENOG5033INV">
    <property type="taxonomic scope" value="Bacteria"/>
</dbReference>
<dbReference type="NCBIfam" id="TIGR02105">
    <property type="entry name" value="III_needle"/>
    <property type="match status" value="1"/>
</dbReference>
<proteinExistence type="inferred from homology"/>